<dbReference type="RefSeq" id="WP_126791875.1">
    <property type="nucleotide sequence ID" value="NZ_PIPI01000002.1"/>
</dbReference>
<gene>
    <name evidence="9" type="ORF">CWE06_05220</name>
</gene>
<comment type="caution">
    <text evidence="9">The sequence shown here is derived from an EMBL/GenBank/DDBJ whole genome shotgun (WGS) entry which is preliminary data.</text>
</comment>
<dbReference type="InterPro" id="IPR016161">
    <property type="entry name" value="Ald_DH/histidinol_DH"/>
</dbReference>
<dbReference type="AlphaFoldDB" id="A0A432VVX3"/>
<dbReference type="InterPro" id="IPR012394">
    <property type="entry name" value="Aldehyde_DH_NAD(P)"/>
</dbReference>
<evidence type="ECO:0000256" key="7">
    <source>
        <dbReference type="RuleBase" id="RU003345"/>
    </source>
</evidence>
<keyword evidence="3" id="KW-0520">NAD</keyword>
<feature type="domain" description="Aldehyde dehydrogenase" evidence="8">
    <location>
        <begin position="4"/>
        <end position="441"/>
    </location>
</feature>
<evidence type="ECO:0000313" key="10">
    <source>
        <dbReference type="Proteomes" id="UP000288212"/>
    </source>
</evidence>
<feature type="active site" evidence="5">
    <location>
        <position position="250"/>
    </location>
</feature>
<evidence type="ECO:0000256" key="5">
    <source>
        <dbReference type="PIRSR" id="PIRSR036492-1"/>
    </source>
</evidence>
<protein>
    <recommendedName>
        <fullName evidence="4">Aldehyde dehydrogenase</fullName>
    </recommendedName>
</protein>
<dbReference type="OrthoDB" id="9812625at2"/>
<dbReference type="SUPFAM" id="SSF53720">
    <property type="entry name" value="ALDH-like"/>
    <property type="match status" value="1"/>
</dbReference>
<dbReference type="Gene3D" id="3.40.605.10">
    <property type="entry name" value="Aldehyde Dehydrogenase, Chain A, domain 1"/>
    <property type="match status" value="1"/>
</dbReference>
<organism evidence="9 10">
    <name type="scientific">Aliidiomarina haloalkalitolerans</name>
    <dbReference type="NCBI Taxonomy" id="859059"/>
    <lineage>
        <taxon>Bacteria</taxon>
        <taxon>Pseudomonadati</taxon>
        <taxon>Pseudomonadota</taxon>
        <taxon>Gammaproteobacteria</taxon>
        <taxon>Alteromonadales</taxon>
        <taxon>Idiomarinaceae</taxon>
        <taxon>Aliidiomarina</taxon>
    </lineage>
</organism>
<name>A0A432VVX3_9GAMM</name>
<dbReference type="Gene3D" id="3.40.309.10">
    <property type="entry name" value="Aldehyde Dehydrogenase, Chain A, domain 2"/>
    <property type="match status" value="1"/>
</dbReference>
<feature type="active site" evidence="5 6">
    <location>
        <position position="214"/>
    </location>
</feature>
<dbReference type="PANTHER" id="PTHR43570">
    <property type="entry name" value="ALDEHYDE DEHYDROGENASE"/>
    <property type="match status" value="1"/>
</dbReference>
<evidence type="ECO:0000256" key="1">
    <source>
        <dbReference type="ARBA" id="ARBA00009986"/>
    </source>
</evidence>
<evidence type="ECO:0000256" key="2">
    <source>
        <dbReference type="ARBA" id="ARBA00023002"/>
    </source>
</evidence>
<dbReference type="GO" id="GO:0004029">
    <property type="term" value="F:aldehyde dehydrogenase (NAD+) activity"/>
    <property type="evidence" value="ECO:0007669"/>
    <property type="project" value="TreeGrafter"/>
</dbReference>
<comment type="similarity">
    <text evidence="1 4 7">Belongs to the aldehyde dehydrogenase family.</text>
</comment>
<dbReference type="PROSITE" id="PS00687">
    <property type="entry name" value="ALDEHYDE_DEHYDR_GLU"/>
    <property type="match status" value="1"/>
</dbReference>
<dbReference type="GO" id="GO:0006081">
    <property type="term" value="P:aldehyde metabolic process"/>
    <property type="evidence" value="ECO:0007669"/>
    <property type="project" value="InterPro"/>
</dbReference>
<dbReference type="Pfam" id="PF00171">
    <property type="entry name" value="Aldedh"/>
    <property type="match status" value="1"/>
</dbReference>
<evidence type="ECO:0000256" key="4">
    <source>
        <dbReference type="PIRNR" id="PIRNR036492"/>
    </source>
</evidence>
<keyword evidence="10" id="KW-1185">Reference proteome</keyword>
<dbReference type="FunFam" id="3.40.309.10:FF:000003">
    <property type="entry name" value="Aldehyde dehydrogenase"/>
    <property type="match status" value="1"/>
</dbReference>
<dbReference type="InterPro" id="IPR015590">
    <property type="entry name" value="Aldehyde_DH_dom"/>
</dbReference>
<evidence type="ECO:0000256" key="3">
    <source>
        <dbReference type="ARBA" id="ARBA00023027"/>
    </source>
</evidence>
<proteinExistence type="inferred from homology"/>
<evidence type="ECO:0000313" key="9">
    <source>
        <dbReference type="EMBL" id="RUO20708.1"/>
    </source>
</evidence>
<dbReference type="EMBL" id="PIPI01000002">
    <property type="protein sequence ID" value="RUO20708.1"/>
    <property type="molecule type" value="Genomic_DNA"/>
</dbReference>
<dbReference type="GO" id="GO:0005737">
    <property type="term" value="C:cytoplasm"/>
    <property type="evidence" value="ECO:0007669"/>
    <property type="project" value="TreeGrafter"/>
</dbReference>
<dbReference type="InterPro" id="IPR016160">
    <property type="entry name" value="Ald_DH_CS_CYS"/>
</dbReference>
<dbReference type="InterPro" id="IPR016163">
    <property type="entry name" value="Ald_DH_C"/>
</dbReference>
<evidence type="ECO:0000259" key="8">
    <source>
        <dbReference type="Pfam" id="PF00171"/>
    </source>
</evidence>
<dbReference type="InterPro" id="IPR029510">
    <property type="entry name" value="Ald_DH_CS_GLU"/>
</dbReference>
<dbReference type="PANTHER" id="PTHR43570:SF20">
    <property type="entry name" value="ALDEHYDE DEHYDROGENASE ALDX-RELATED"/>
    <property type="match status" value="1"/>
</dbReference>
<dbReference type="Proteomes" id="UP000288212">
    <property type="component" value="Unassembled WGS sequence"/>
</dbReference>
<keyword evidence="2 4" id="KW-0560">Oxidoreductase</keyword>
<dbReference type="InterPro" id="IPR016162">
    <property type="entry name" value="Ald_DH_N"/>
</dbReference>
<dbReference type="PROSITE" id="PS00070">
    <property type="entry name" value="ALDEHYDE_DEHYDR_CYS"/>
    <property type="match status" value="1"/>
</dbReference>
<reference evidence="9 10" key="1">
    <citation type="journal article" date="2011" name="Front. Microbiol.">
        <title>Genomic signatures of strain selection and enhancement in Bacillus atrophaeus var. globigii, a historical biowarfare simulant.</title>
        <authorList>
            <person name="Gibbons H.S."/>
            <person name="Broomall S.M."/>
            <person name="McNew L.A."/>
            <person name="Daligault H."/>
            <person name="Chapman C."/>
            <person name="Bruce D."/>
            <person name="Karavis M."/>
            <person name="Krepps M."/>
            <person name="McGregor P.A."/>
            <person name="Hong C."/>
            <person name="Park K.H."/>
            <person name="Akmal A."/>
            <person name="Feldman A."/>
            <person name="Lin J.S."/>
            <person name="Chang W.E."/>
            <person name="Higgs B.W."/>
            <person name="Demirev P."/>
            <person name="Lindquist J."/>
            <person name="Liem A."/>
            <person name="Fochler E."/>
            <person name="Read T.D."/>
            <person name="Tapia R."/>
            <person name="Johnson S."/>
            <person name="Bishop-Lilly K.A."/>
            <person name="Detter C."/>
            <person name="Han C."/>
            <person name="Sozhamannan S."/>
            <person name="Rosenzweig C.N."/>
            <person name="Skowronski E.W."/>
        </authorList>
    </citation>
    <scope>NUCLEOTIDE SEQUENCE [LARGE SCALE GENOMIC DNA]</scope>
    <source>
        <strain evidence="9 10">AK5</strain>
    </source>
</reference>
<dbReference type="PIRSF" id="PIRSF036492">
    <property type="entry name" value="ALDH"/>
    <property type="match status" value="1"/>
</dbReference>
<accession>A0A432VVX3</accession>
<sequence length="471" mass="51818">MTTVEELSQLFAAQKTAFAASPFPTANTRIENLEKLRLGLLAHQEALIKAIDEDFGRRSADETRLAELLPSVEGIRYAQKRIKRWMRPSRRKVGTAFQPARARVEYQPLGVVGIIVPWNYPLYLAIGPLVAALSAGNRVLIKMSEFTPATAAAIQELIAECFTPGEVSVVTGDVDIGQAFSELPFDHLLFTGGTNIGRHVMQAAAKNLTPVTLELGGKSPAIIGNSRYCDLPAAAERIAFAKALNAGQTCVAPDYILCPREQVDELIAELKTAFKNLYPSLQNNPDYSWIINQRQFDRLHSVLQDAISRGADVHVVNPKNETFTGSRLIPPTIVNQVNSDMKIMQDEIFGPILPIVAYDNFDQALKHIRGNDRPLALYYFGDDQVERQQVLESTHSGGVCFNEAVFHVAQDDLPFGGVGASGMGRYHGDEGFLTFSNARAVLSKGKLNSAKLIYPPYGGKLLGMIYKLFIR</sequence>
<evidence type="ECO:0000256" key="6">
    <source>
        <dbReference type="PROSITE-ProRule" id="PRU10007"/>
    </source>
</evidence>
<dbReference type="CDD" id="cd07133">
    <property type="entry name" value="ALDH_CALDH_CalB"/>
    <property type="match status" value="1"/>
</dbReference>